<organism evidence="2 3">
    <name type="scientific">Actinomyces marmotae</name>
    <dbReference type="NCBI Taxonomy" id="2737173"/>
    <lineage>
        <taxon>Bacteria</taxon>
        <taxon>Bacillati</taxon>
        <taxon>Actinomycetota</taxon>
        <taxon>Actinomycetes</taxon>
        <taxon>Actinomycetales</taxon>
        <taxon>Actinomycetaceae</taxon>
        <taxon>Actinomyces</taxon>
    </lineage>
</organism>
<gene>
    <name evidence="2" type="ORF">HPC72_00630</name>
</gene>
<dbReference type="KEGG" id="amam:HPC72_00630"/>
<sequence>MKFDMAESALSELTKKTSTSHDDLGSLVKKLVAAAEPLEGRFNGAARAAFDSFKGRTDQVANDLNGALASVLGGIKGMDSAFTKGVADMVESTRQAESGANFDGATFGPRA</sequence>
<dbReference type="InterPro" id="IPR036689">
    <property type="entry name" value="ESAT-6-like_sf"/>
</dbReference>
<dbReference type="AlphaFoldDB" id="A0A6M8B7S7"/>
<evidence type="ECO:0008006" key="4">
    <source>
        <dbReference type="Google" id="ProtNLM"/>
    </source>
</evidence>
<dbReference type="RefSeq" id="WP_159522662.1">
    <property type="nucleotide sequence ID" value="NZ_CP053642.1"/>
</dbReference>
<reference evidence="2 3" key="1">
    <citation type="submission" date="2020-05" db="EMBL/GenBank/DDBJ databases">
        <title>Actinomyces sp. zg-325.</title>
        <authorList>
            <person name="Yang C."/>
        </authorList>
    </citation>
    <scope>NUCLEOTIDE SEQUENCE [LARGE SCALE GENOMIC DNA]</scope>
    <source>
        <strain evidence="3">zg-325</strain>
    </source>
</reference>
<evidence type="ECO:0000313" key="2">
    <source>
        <dbReference type="EMBL" id="QKD78965.1"/>
    </source>
</evidence>
<protein>
    <recommendedName>
        <fullName evidence="4">WXG100 family type VII secretion target</fullName>
    </recommendedName>
</protein>
<dbReference type="Proteomes" id="UP000504752">
    <property type="component" value="Chromosome"/>
</dbReference>
<dbReference type="SUPFAM" id="SSF140453">
    <property type="entry name" value="EsxAB dimer-like"/>
    <property type="match status" value="1"/>
</dbReference>
<dbReference type="EMBL" id="CP053642">
    <property type="protein sequence ID" value="QKD78965.1"/>
    <property type="molecule type" value="Genomic_DNA"/>
</dbReference>
<evidence type="ECO:0000256" key="1">
    <source>
        <dbReference type="SAM" id="MobiDB-lite"/>
    </source>
</evidence>
<proteinExistence type="predicted"/>
<name>A0A6M8B7S7_9ACTO</name>
<accession>A0A6M8B7S7</accession>
<feature type="region of interest" description="Disordered" evidence="1">
    <location>
        <begin position="1"/>
        <end position="21"/>
    </location>
</feature>
<keyword evidence="3" id="KW-1185">Reference proteome</keyword>
<evidence type="ECO:0000313" key="3">
    <source>
        <dbReference type="Proteomes" id="UP000504752"/>
    </source>
</evidence>
<dbReference type="Gene3D" id="1.10.287.1060">
    <property type="entry name" value="ESAT-6-like"/>
    <property type="match status" value="1"/>
</dbReference>